<keyword evidence="1" id="KW-0732">Signal</keyword>
<dbReference type="InterPro" id="IPR032812">
    <property type="entry name" value="SbsA_Ig"/>
</dbReference>
<organism evidence="3 4">
    <name type="scientific">Leptospira hartskeerlii</name>
    <dbReference type="NCBI Taxonomy" id="2023177"/>
    <lineage>
        <taxon>Bacteria</taxon>
        <taxon>Pseudomonadati</taxon>
        <taxon>Spirochaetota</taxon>
        <taxon>Spirochaetia</taxon>
        <taxon>Leptospirales</taxon>
        <taxon>Leptospiraceae</taxon>
        <taxon>Leptospira</taxon>
    </lineage>
</organism>
<evidence type="ECO:0000259" key="2">
    <source>
        <dbReference type="Pfam" id="PF13205"/>
    </source>
</evidence>
<dbReference type="EMBL" id="NPDN01000003">
    <property type="protein sequence ID" value="PJZ26342.1"/>
    <property type="molecule type" value="Genomic_DNA"/>
</dbReference>
<proteinExistence type="predicted"/>
<sequence>MKRRIFLGKINRGLEMNLKNRKISNVYKGIKLAILSVLWAGVLGCSPEKLKGFAMSDIFDLGFFSGGRIFDSNPNLQPPYNSVDNDTAVLPVDFGSSNPQATLFINSTENVDRYKELEIRFSHPMNKTTVEQSFAIIGASGNLTGPTPGGEFYWMSNQKLRFNPYRELKPGETYTLTINPNAATIGGATLEDYTITFRTGLDYSLTNKITQGSQYTLNGTNDMTFDQSAALTLASTYVNPIVGENYIQSVLLKKIGANTAQDICTTPPCSMSAPISLNLNTSQVPPTVGGNTYYYEIATTNGKTFRKYFSFNYGKLENANNVLPYVANGVMDEAQMLPFLGKAIQKYTTGAFKVKDSTGVPRTFQEFLLGMPDFPKKKFYDNGAWNIGEACMRQDAKMSGNANEAAFKAFEYIPVFGSKSGGGAGQGYCYVRHPDCVTDNGPPYHPKKRASGVSRDDWWNIYNANNCGQNQNNANYPAACKNLFHWGEAAWSLCHYPTDAKSYKNGGYTSTVFSAFGRPDGDIGSAGDDTLDCAFPACFFDSYHIEKIAPGPFSKYSAILNVASGGIADGSAAITLDVYVTDMRLPKTVICGSNNATHGCAAGTGTQLGNVVADLKVNPGSGAVAPGLGLDLKSRYTEVDLLVVSRFEDWYGAFNGPGALLVFRTTAKLNWDPAVEGTLNPAGYDWNNVKLSKPRLALARARNNMTVTSDGLINMTVRTPFTVNDDYFPDNPSVANILANTNNFFIRPWANPLHMTLAGLYPGEDTSDFMYTEPMTYIHGSESFNTIIEALVGRSELSNMANLTVDQVKQIITQYMLRDIVQRIAPNVLNSVIADLRDTGVTITLPSYLPAPLGNFPLTVKFKLNTDAAIKHDGTNKGLVTSLDFAFTSNYNPAGGLRTQSGKTGMVTTRTWTAANPPPSTYQFSQSAANPGFLISMHTDTISQAAFHLWQRRGLDIVLNKAFIDGMNAFAGADPLFALTTSFLKASPLVTILVPGRNKLQGLNGSNAIAPPVKSYDDIDMVMSPIHAPNVKFKPMTSAGIPKMRLYFTEMQLQIIAKKPTSCTGLLDDELTDCQADTRANGYQQTLGTVRISFAADADFRFKMFSNPTNNPALANLNALQVILDPVNNMDYAVEVLEGQAYNPFGLDPDGIKSVISPLVTTLVIPMVNSIMKEIPMPPDITFPKLINPAGNASCAISAKSDKVQFFTLSSPQVADPYLLGGMRFVGQAVTDPASLIVCP</sequence>
<feature type="domain" description="SbsA Ig-like" evidence="2">
    <location>
        <begin position="106"/>
        <end position="199"/>
    </location>
</feature>
<dbReference type="OrthoDB" id="342859at2"/>
<accession>A0A2M9XFG6</accession>
<gene>
    <name evidence="3" type="ORF">CH357_07565</name>
</gene>
<dbReference type="Proteomes" id="UP000232196">
    <property type="component" value="Unassembled WGS sequence"/>
</dbReference>
<dbReference type="Gene3D" id="2.60.40.3710">
    <property type="match status" value="1"/>
</dbReference>
<evidence type="ECO:0000313" key="4">
    <source>
        <dbReference type="Proteomes" id="UP000232196"/>
    </source>
</evidence>
<evidence type="ECO:0000313" key="3">
    <source>
        <dbReference type="EMBL" id="PJZ26342.1"/>
    </source>
</evidence>
<dbReference type="AlphaFoldDB" id="A0A2M9XFG6"/>
<evidence type="ECO:0000256" key="1">
    <source>
        <dbReference type="ARBA" id="ARBA00022729"/>
    </source>
</evidence>
<reference evidence="3 4" key="1">
    <citation type="submission" date="2017-07" db="EMBL/GenBank/DDBJ databases">
        <title>Leptospira spp. isolated from tropical soils.</title>
        <authorList>
            <person name="Thibeaux R."/>
            <person name="Iraola G."/>
            <person name="Ferres I."/>
            <person name="Bierque E."/>
            <person name="Girault D."/>
            <person name="Soupe-Gilbert M.-E."/>
            <person name="Picardeau M."/>
            <person name="Goarant C."/>
        </authorList>
    </citation>
    <scope>NUCLEOTIDE SEQUENCE [LARGE SCALE GENOMIC DNA]</scope>
    <source>
        <strain evidence="3 4">MCA1-C-A1</strain>
    </source>
</reference>
<comment type="caution">
    <text evidence="3">The sequence shown here is derived from an EMBL/GenBank/DDBJ whole genome shotgun (WGS) entry which is preliminary data.</text>
</comment>
<keyword evidence="4" id="KW-1185">Reference proteome</keyword>
<name>A0A2M9XFG6_9LEPT</name>
<protein>
    <submittedName>
        <fullName evidence="3">Ig-like protein</fullName>
    </submittedName>
</protein>
<dbReference type="Pfam" id="PF13205">
    <property type="entry name" value="Big_5"/>
    <property type="match status" value="1"/>
</dbReference>